<dbReference type="Gene3D" id="1.10.287.70">
    <property type="match status" value="1"/>
</dbReference>
<dbReference type="GO" id="GO:0005886">
    <property type="term" value="C:plasma membrane"/>
    <property type="evidence" value="ECO:0007669"/>
    <property type="project" value="UniProtKB-SubCell"/>
</dbReference>
<evidence type="ECO:0000256" key="2">
    <source>
        <dbReference type="ARBA" id="ARBA00008685"/>
    </source>
</evidence>
<dbReference type="EMBL" id="JABSTR010000006">
    <property type="protein sequence ID" value="KAH9372725.1"/>
    <property type="molecule type" value="Genomic_DNA"/>
</dbReference>
<evidence type="ECO:0000256" key="4">
    <source>
        <dbReference type="ARBA" id="ARBA00022692"/>
    </source>
</evidence>
<evidence type="ECO:0000256" key="1">
    <source>
        <dbReference type="ARBA" id="ARBA00004651"/>
    </source>
</evidence>
<keyword evidence="8" id="KW-0325">Glycoprotein</keyword>
<evidence type="ECO:0000313" key="12">
    <source>
        <dbReference type="Proteomes" id="UP000821853"/>
    </source>
</evidence>
<dbReference type="GO" id="GO:0015276">
    <property type="term" value="F:ligand-gated monoatomic ion channel activity"/>
    <property type="evidence" value="ECO:0007669"/>
    <property type="project" value="InterPro"/>
</dbReference>
<keyword evidence="4 9" id="KW-0812">Transmembrane</keyword>
<evidence type="ECO:0000256" key="6">
    <source>
        <dbReference type="ARBA" id="ARBA00023136"/>
    </source>
</evidence>
<evidence type="ECO:0000256" key="8">
    <source>
        <dbReference type="ARBA" id="ARBA00023180"/>
    </source>
</evidence>
<reference evidence="11 12" key="1">
    <citation type="journal article" date="2020" name="Cell">
        <title>Large-Scale Comparative Analyses of Tick Genomes Elucidate Their Genetic Diversity and Vector Capacities.</title>
        <authorList>
            <consortium name="Tick Genome and Microbiome Consortium (TIGMIC)"/>
            <person name="Jia N."/>
            <person name="Wang J."/>
            <person name="Shi W."/>
            <person name="Du L."/>
            <person name="Sun Y."/>
            <person name="Zhan W."/>
            <person name="Jiang J.F."/>
            <person name="Wang Q."/>
            <person name="Zhang B."/>
            <person name="Ji P."/>
            <person name="Bell-Sakyi L."/>
            <person name="Cui X.M."/>
            <person name="Yuan T.T."/>
            <person name="Jiang B.G."/>
            <person name="Yang W.F."/>
            <person name="Lam T.T."/>
            <person name="Chang Q.C."/>
            <person name="Ding S.J."/>
            <person name="Wang X.J."/>
            <person name="Zhu J.G."/>
            <person name="Ruan X.D."/>
            <person name="Zhao L."/>
            <person name="Wei J.T."/>
            <person name="Ye R.Z."/>
            <person name="Que T.C."/>
            <person name="Du C.H."/>
            <person name="Zhou Y.H."/>
            <person name="Cheng J.X."/>
            <person name="Dai P.F."/>
            <person name="Guo W.B."/>
            <person name="Han X.H."/>
            <person name="Huang E.J."/>
            <person name="Li L.F."/>
            <person name="Wei W."/>
            <person name="Gao Y.C."/>
            <person name="Liu J.Z."/>
            <person name="Shao H.Z."/>
            <person name="Wang X."/>
            <person name="Wang C.C."/>
            <person name="Yang T.C."/>
            <person name="Huo Q.B."/>
            <person name="Li W."/>
            <person name="Chen H.Y."/>
            <person name="Chen S.E."/>
            <person name="Zhou L.G."/>
            <person name="Ni X.B."/>
            <person name="Tian J.H."/>
            <person name="Sheng Y."/>
            <person name="Liu T."/>
            <person name="Pan Y.S."/>
            <person name="Xia L.Y."/>
            <person name="Li J."/>
            <person name="Zhao F."/>
            <person name="Cao W.C."/>
        </authorList>
    </citation>
    <scope>NUCLEOTIDE SEQUENCE [LARGE SCALE GENOMIC DNA]</scope>
    <source>
        <strain evidence="11">HaeL-2018</strain>
    </source>
</reference>
<evidence type="ECO:0000256" key="5">
    <source>
        <dbReference type="ARBA" id="ARBA00022989"/>
    </source>
</evidence>
<keyword evidence="12" id="KW-1185">Reference proteome</keyword>
<evidence type="ECO:0000256" key="3">
    <source>
        <dbReference type="ARBA" id="ARBA00022475"/>
    </source>
</evidence>
<keyword evidence="3" id="KW-1003">Cell membrane</keyword>
<dbReference type="PANTHER" id="PTHR42643">
    <property type="entry name" value="IONOTROPIC RECEPTOR 20A-RELATED"/>
    <property type="match status" value="1"/>
</dbReference>
<dbReference type="InterPro" id="IPR001320">
    <property type="entry name" value="Iontro_rcpt_C"/>
</dbReference>
<dbReference type="GO" id="GO:0050906">
    <property type="term" value="P:detection of stimulus involved in sensory perception"/>
    <property type="evidence" value="ECO:0007669"/>
    <property type="project" value="UniProtKB-ARBA"/>
</dbReference>
<dbReference type="SUPFAM" id="SSF53850">
    <property type="entry name" value="Periplasmic binding protein-like II"/>
    <property type="match status" value="1"/>
</dbReference>
<evidence type="ECO:0000313" key="11">
    <source>
        <dbReference type="EMBL" id="KAH9372725.1"/>
    </source>
</evidence>
<sequence length="358" mass="40502">MTYERSQVATFSSQVVTEYLTILAGFPDAIEVSAFGMLMAFDWQVWLGLMSSLLVCILASVLSDGVLGAVLRQRMTLQGHLGENWWLYLSALFCESSTKTPRHTPGRILLAVWWLTVVVLMNAFSGHMKATMVLIPDPERIDSLKDLARRTDIRPFLWHGTAYEDLLKNSPDIPEYRDVWRMIVARDGLRTAGTMYDVANLREVLEGKAVLLSDRTTLLYQASRTCRQRLAPGSYYFGIERNFPTKLAIAMRKGLDPKISRLVNQRVTRLDESGVIQAWLQSQLGDWQSCVSSRYEEKASPLSLFEVQSMFLLYLIATAVSVIVFCAEMVTAGISLCKLFIKRFRASLSQCSENIRDL</sequence>
<protein>
    <recommendedName>
        <fullName evidence="10">Ionotropic glutamate receptor C-terminal domain-containing protein</fullName>
    </recommendedName>
</protein>
<dbReference type="Proteomes" id="UP000821853">
    <property type="component" value="Chromosome 4"/>
</dbReference>
<feature type="transmembrane region" description="Helical" evidence="9">
    <location>
        <begin position="311"/>
        <end position="337"/>
    </location>
</feature>
<comment type="caution">
    <text evidence="11">The sequence shown here is derived from an EMBL/GenBank/DDBJ whole genome shotgun (WGS) entry which is preliminary data.</text>
</comment>
<dbReference type="InterPro" id="IPR052192">
    <property type="entry name" value="Insect_Ionotropic_Sensory_Rcpt"/>
</dbReference>
<keyword evidence="7" id="KW-0675">Receptor</keyword>
<organism evidence="11 12">
    <name type="scientific">Haemaphysalis longicornis</name>
    <name type="common">Bush tick</name>
    <dbReference type="NCBI Taxonomy" id="44386"/>
    <lineage>
        <taxon>Eukaryota</taxon>
        <taxon>Metazoa</taxon>
        <taxon>Ecdysozoa</taxon>
        <taxon>Arthropoda</taxon>
        <taxon>Chelicerata</taxon>
        <taxon>Arachnida</taxon>
        <taxon>Acari</taxon>
        <taxon>Parasitiformes</taxon>
        <taxon>Ixodida</taxon>
        <taxon>Ixodoidea</taxon>
        <taxon>Ixodidae</taxon>
        <taxon>Haemaphysalinae</taxon>
        <taxon>Haemaphysalis</taxon>
    </lineage>
</organism>
<feature type="transmembrane region" description="Helical" evidence="9">
    <location>
        <begin position="108"/>
        <end position="128"/>
    </location>
</feature>
<dbReference type="PANTHER" id="PTHR42643:SF38">
    <property type="entry name" value="IONOTROPIC RECEPTOR 100A"/>
    <property type="match status" value="1"/>
</dbReference>
<evidence type="ECO:0000259" key="10">
    <source>
        <dbReference type="Pfam" id="PF00060"/>
    </source>
</evidence>
<keyword evidence="5 9" id="KW-1133">Transmembrane helix</keyword>
<dbReference type="AlphaFoldDB" id="A0A9J6GBE1"/>
<comment type="similarity">
    <text evidence="2">Belongs to the glutamate-gated ion channel (TC 1.A.10.1) family.</text>
</comment>
<name>A0A9J6GBE1_HAELO</name>
<keyword evidence="6 9" id="KW-0472">Membrane</keyword>
<feature type="domain" description="Ionotropic glutamate receptor C-terminal" evidence="10">
    <location>
        <begin position="43"/>
        <end position="317"/>
    </location>
</feature>
<accession>A0A9J6GBE1</accession>
<dbReference type="VEuPathDB" id="VectorBase:HLOH_046356"/>
<dbReference type="OMA" id="KAWMETQ"/>
<proteinExistence type="inferred from homology"/>
<dbReference type="Pfam" id="PF00060">
    <property type="entry name" value="Lig_chan"/>
    <property type="match status" value="1"/>
</dbReference>
<evidence type="ECO:0000256" key="9">
    <source>
        <dbReference type="SAM" id="Phobius"/>
    </source>
</evidence>
<evidence type="ECO:0000256" key="7">
    <source>
        <dbReference type="ARBA" id="ARBA00023170"/>
    </source>
</evidence>
<gene>
    <name evidence="11" type="ORF">HPB48_000899</name>
</gene>
<comment type="subcellular location">
    <subcellularLocation>
        <location evidence="1">Cell membrane</location>
        <topology evidence="1">Multi-pass membrane protein</topology>
    </subcellularLocation>
</comment>
<dbReference type="OrthoDB" id="6485003at2759"/>
<feature type="transmembrane region" description="Helical" evidence="9">
    <location>
        <begin position="45"/>
        <end position="71"/>
    </location>
</feature>